<dbReference type="InterPro" id="IPR043519">
    <property type="entry name" value="NT_sf"/>
</dbReference>
<comment type="catalytic activity">
    <reaction evidence="7">
        <text>RNA(n) + ATP = RNA(n)-3'-adenine ribonucleotide + diphosphate</text>
        <dbReference type="Rhea" id="RHEA:11332"/>
        <dbReference type="Rhea" id="RHEA-COMP:14527"/>
        <dbReference type="Rhea" id="RHEA-COMP:17347"/>
        <dbReference type="ChEBI" id="CHEBI:30616"/>
        <dbReference type="ChEBI" id="CHEBI:33019"/>
        <dbReference type="ChEBI" id="CHEBI:140395"/>
        <dbReference type="ChEBI" id="CHEBI:173115"/>
        <dbReference type="EC" id="2.7.7.19"/>
    </reaction>
</comment>
<keyword evidence="3 7" id="KW-0547">Nucleotide-binding</keyword>
<dbReference type="GO" id="GO:0003723">
    <property type="term" value="F:RNA binding"/>
    <property type="evidence" value="ECO:0007669"/>
    <property type="project" value="UniProtKB-UniRule"/>
</dbReference>
<feature type="compositionally biased region" description="Basic residues" evidence="9">
    <location>
        <begin position="454"/>
        <end position="467"/>
    </location>
</feature>
<gene>
    <name evidence="7" type="primary">pcnB</name>
    <name evidence="13" type="ORF">V757_00635</name>
</gene>
<dbReference type="PANTHER" id="PTHR43051:SF1">
    <property type="entry name" value="POLYNUCLEOTIDE ADENYLYLTRANSFERASE FAMILY PROTEIN"/>
    <property type="match status" value="1"/>
</dbReference>
<dbReference type="RefSeq" id="WP_023948845.1">
    <property type="nucleotide sequence ID" value="NZ_AYSV01000004.1"/>
</dbReference>
<proteinExistence type="inferred from homology"/>
<evidence type="ECO:0000256" key="2">
    <source>
        <dbReference type="ARBA" id="ARBA00022679"/>
    </source>
</evidence>
<dbReference type="CDD" id="cd05398">
    <property type="entry name" value="NT_ClassII-CCAase"/>
    <property type="match status" value="1"/>
</dbReference>
<comment type="function">
    <text evidence="7">Adds poly(A) tail to the 3' end of many RNAs, which usually targets these RNAs for decay. Plays a significant role in the global control of gene expression, through influencing the rate of transcript degradation, and in the general RNA quality control.</text>
</comment>
<feature type="compositionally biased region" description="Polar residues" evidence="9">
    <location>
        <begin position="470"/>
        <end position="481"/>
    </location>
</feature>
<name>V8G9H5_9BURK</name>
<dbReference type="InterPro" id="IPR032828">
    <property type="entry name" value="PolyA_RNA-bd"/>
</dbReference>
<dbReference type="InterPro" id="IPR002646">
    <property type="entry name" value="PolA_pol_head_dom"/>
</dbReference>
<dbReference type="InterPro" id="IPR052191">
    <property type="entry name" value="tRNA_ntf/polyA_polymerase_I"/>
</dbReference>
<keyword evidence="4 7" id="KW-0067">ATP-binding</keyword>
<evidence type="ECO:0000313" key="14">
    <source>
        <dbReference type="Proteomes" id="UP000018766"/>
    </source>
</evidence>
<evidence type="ECO:0000256" key="9">
    <source>
        <dbReference type="SAM" id="MobiDB-lite"/>
    </source>
</evidence>
<keyword evidence="5 7" id="KW-0694">RNA-binding</keyword>
<dbReference type="Pfam" id="PF12627">
    <property type="entry name" value="PolyA_pol_RNAbd"/>
    <property type="match status" value="1"/>
</dbReference>
<dbReference type="GO" id="GO:0006397">
    <property type="term" value="P:mRNA processing"/>
    <property type="evidence" value="ECO:0007669"/>
    <property type="project" value="UniProtKB-KW"/>
</dbReference>
<evidence type="ECO:0000259" key="10">
    <source>
        <dbReference type="Pfam" id="PF01743"/>
    </source>
</evidence>
<dbReference type="AlphaFoldDB" id="V8G9H5"/>
<feature type="region of interest" description="Disordered" evidence="9">
    <location>
        <begin position="425"/>
        <end position="481"/>
    </location>
</feature>
<protein>
    <recommendedName>
        <fullName evidence="7">Poly(A) polymerase I</fullName>
        <shortName evidence="7">PAP I</shortName>
        <ecNumber evidence="7">2.7.7.19</ecNumber>
    </recommendedName>
</protein>
<keyword evidence="1 7" id="KW-0507">mRNA processing</keyword>
<dbReference type="PANTHER" id="PTHR43051">
    <property type="entry name" value="POLYNUCLEOTIDE ADENYLYLTRANSFERASE FAMILY PROTEIN"/>
    <property type="match status" value="1"/>
</dbReference>
<keyword evidence="14" id="KW-1185">Reference proteome</keyword>
<organism evidence="13 14">
    <name type="scientific">Pelistega indica</name>
    <dbReference type="NCBI Taxonomy" id="1414851"/>
    <lineage>
        <taxon>Bacteria</taxon>
        <taxon>Pseudomonadati</taxon>
        <taxon>Pseudomonadota</taxon>
        <taxon>Betaproteobacteria</taxon>
        <taxon>Burkholderiales</taxon>
        <taxon>Alcaligenaceae</taxon>
        <taxon>Pelistega</taxon>
    </lineage>
</organism>
<dbReference type="SUPFAM" id="SSF81891">
    <property type="entry name" value="Poly A polymerase C-terminal region-like"/>
    <property type="match status" value="1"/>
</dbReference>
<sequence>MLKETIHKYVGKLFSSGKTKAPKAKVYTLPDHKIDLRLVSRNAIKVCEVLQEKGYEAYIVGGAVRDLILGYEPKDFDVATNATPEEVKKAFRRARIIGRRFRLVHVVFGNEIIETSTFRAPGEQTRDEHGRILNDNIFGNLQTDSLRRDFTLNALYYNPIKQEVIDYHNGVGDIRKKIIRIIGDPETRYREDPVRMLRAIRFAAKLDATIEKNTQASIKPLASLISNVPDSRLFDETLKLLTCGNALNCLKKLREEGLDKGIIPLLDMVLEQKGSRQFIELALDRTDHRVRSNRPVSASFLYAAILWPLVQRYYQKNMASGHMLPVPALVAASNQVLDEQVQRLALQQRHKSEIREIWLMQPRFNKRAPKYIWRMIEQPYFRAACDFLQIRAAAHEFDSVLAQWWMDLANAPDSEKAHMINELLKTSSSRNNHRQKSDKKPFIDSLAIEGTPPTRKRKTRRRSTKKKWANESSTSPVSSND</sequence>
<dbReference type="Gene3D" id="1.10.3090.10">
    <property type="entry name" value="cca-adding enzyme, domain 2"/>
    <property type="match status" value="1"/>
</dbReference>
<dbReference type="EMBL" id="AYSV01000004">
    <property type="protein sequence ID" value="ETD73050.1"/>
    <property type="molecule type" value="Genomic_DNA"/>
</dbReference>
<evidence type="ECO:0000313" key="13">
    <source>
        <dbReference type="EMBL" id="ETD73050.1"/>
    </source>
</evidence>
<reference evidence="13 14" key="1">
    <citation type="submission" date="2013-11" db="EMBL/GenBank/DDBJ databases">
        <title>Genomic analysis of Pelistega sp. HM-7.</title>
        <authorList>
            <person name="Kumbhare S.V."/>
            <person name="Shetty S.A."/>
            <person name="Sharma O."/>
            <person name="Dhotre D.P."/>
        </authorList>
    </citation>
    <scope>NUCLEOTIDE SEQUENCE [LARGE SCALE GENOMIC DNA]</scope>
    <source>
        <strain evidence="13 14">HM-7</strain>
    </source>
</reference>
<dbReference type="EC" id="2.7.7.19" evidence="7"/>
<evidence type="ECO:0000259" key="11">
    <source>
        <dbReference type="Pfam" id="PF12626"/>
    </source>
</evidence>
<dbReference type="GO" id="GO:0043633">
    <property type="term" value="P:polyadenylation-dependent RNA catabolic process"/>
    <property type="evidence" value="ECO:0007669"/>
    <property type="project" value="InterPro"/>
</dbReference>
<dbReference type="Pfam" id="PF12626">
    <property type="entry name" value="PolyA_pol_arg_C"/>
    <property type="match status" value="1"/>
</dbReference>
<dbReference type="OrthoDB" id="9805698at2"/>
<evidence type="ECO:0000256" key="3">
    <source>
        <dbReference type="ARBA" id="ARBA00022741"/>
    </source>
</evidence>
<dbReference type="InterPro" id="IPR010206">
    <property type="entry name" value="PolA_pol_I"/>
</dbReference>
<evidence type="ECO:0000259" key="12">
    <source>
        <dbReference type="Pfam" id="PF12627"/>
    </source>
</evidence>
<evidence type="ECO:0000256" key="7">
    <source>
        <dbReference type="HAMAP-Rule" id="MF_00957"/>
    </source>
</evidence>
<dbReference type="NCBIfam" id="TIGR01942">
    <property type="entry name" value="pcnB"/>
    <property type="match status" value="1"/>
</dbReference>
<dbReference type="InterPro" id="IPR025866">
    <property type="entry name" value="PolyA_pol_arg_C_dom"/>
</dbReference>
<evidence type="ECO:0000256" key="6">
    <source>
        <dbReference type="ARBA" id="ARBA00023163"/>
    </source>
</evidence>
<accession>V8G9H5</accession>
<comment type="caution">
    <text evidence="13">The sequence shown here is derived from an EMBL/GenBank/DDBJ whole genome shotgun (WGS) entry which is preliminary data.</text>
</comment>
<keyword evidence="2 7" id="KW-0808">Transferase</keyword>
<dbReference type="HAMAP" id="MF_00957">
    <property type="entry name" value="PolyA_pol"/>
    <property type="match status" value="1"/>
</dbReference>
<feature type="domain" description="Poly A polymerase head" evidence="10">
    <location>
        <begin position="57"/>
        <end position="180"/>
    </location>
</feature>
<dbReference type="SUPFAM" id="SSF81301">
    <property type="entry name" value="Nucleotidyltransferase"/>
    <property type="match status" value="1"/>
</dbReference>
<evidence type="ECO:0000256" key="5">
    <source>
        <dbReference type="ARBA" id="ARBA00022884"/>
    </source>
</evidence>
<dbReference type="Proteomes" id="UP000018766">
    <property type="component" value="Unassembled WGS sequence"/>
</dbReference>
<feature type="domain" description="Polymerase A arginine-rich C-terminal" evidence="11">
    <location>
        <begin position="323"/>
        <end position="436"/>
    </location>
</feature>
<feature type="domain" description="tRNA nucleotidyltransferase/poly(A) polymerase RNA and SrmB- binding" evidence="12">
    <location>
        <begin position="209"/>
        <end position="267"/>
    </location>
</feature>
<dbReference type="PATRIC" id="fig|1414851.3.peg.140"/>
<dbReference type="Gene3D" id="3.30.460.10">
    <property type="entry name" value="Beta Polymerase, domain 2"/>
    <property type="match status" value="1"/>
</dbReference>
<dbReference type="Pfam" id="PF01743">
    <property type="entry name" value="PolyA_pol"/>
    <property type="match status" value="1"/>
</dbReference>
<evidence type="ECO:0000256" key="4">
    <source>
        <dbReference type="ARBA" id="ARBA00022840"/>
    </source>
</evidence>
<comment type="similarity">
    <text evidence="7 8">Belongs to the tRNA nucleotidyltransferase/poly(A) polymerase family.</text>
</comment>
<dbReference type="GO" id="GO:1990817">
    <property type="term" value="F:poly(A) RNA polymerase activity"/>
    <property type="evidence" value="ECO:0007669"/>
    <property type="project" value="UniProtKB-UniRule"/>
</dbReference>
<evidence type="ECO:0000256" key="1">
    <source>
        <dbReference type="ARBA" id="ARBA00022664"/>
    </source>
</evidence>
<evidence type="ECO:0000256" key="8">
    <source>
        <dbReference type="RuleBase" id="RU003953"/>
    </source>
</evidence>
<keyword evidence="6 7" id="KW-0804">Transcription</keyword>
<feature type="active site" evidence="7">
    <location>
        <position position="77"/>
    </location>
</feature>
<feature type="active site" evidence="7">
    <location>
        <position position="75"/>
    </location>
</feature>
<feature type="active site" evidence="7">
    <location>
        <position position="149"/>
    </location>
</feature>
<dbReference type="GO" id="GO:0005524">
    <property type="term" value="F:ATP binding"/>
    <property type="evidence" value="ECO:0007669"/>
    <property type="project" value="UniProtKB-UniRule"/>
</dbReference>